<reference evidence="3" key="1">
    <citation type="submission" date="2025-08" db="UniProtKB">
        <authorList>
            <consortium name="RefSeq"/>
        </authorList>
    </citation>
    <scope>IDENTIFICATION</scope>
</reference>
<dbReference type="GeneID" id="113498562"/>
<accession>A0A7E5W1A6</accession>
<dbReference type="SUPFAM" id="SSF56112">
    <property type="entry name" value="Protein kinase-like (PK-like)"/>
    <property type="match status" value="1"/>
</dbReference>
<dbReference type="RefSeq" id="XP_026734413.1">
    <property type="nucleotide sequence ID" value="XM_026878612.1"/>
</dbReference>
<dbReference type="InterPro" id="IPR004119">
    <property type="entry name" value="EcKL"/>
</dbReference>
<name>A0A7E5W1A6_TRINI</name>
<dbReference type="AlphaFoldDB" id="A0A7E5W1A6"/>
<dbReference type="OrthoDB" id="191037at2759"/>
<sequence>MELLTRKEINYIAKQCGFTKVLDCVTEEFPDKVLGYLGDHLKLIIEVESNGTKSKLNLFVKCMPRYDKWKAKYLTDLKFFKKEYVMLSSLFKEFENHKGTRKWRPDLLFIKEDIFVFENVALLGYEMPHNQKTMHYEDVKATVETLARFHAQSYIYEEKKSKELGRPYRIWEDYSDYLHEPNRGLSWRDTGRNAAIEYLKVYSTHRSKPNFNRYIGKIIPALFDTAMELMKPSTEYRNVVAHRDLWTNNIFLKKESNSPCHALFVDYQTVVYSSPMLDLSSLIYFNTTRSDREAWTKEFLELYYTVLSRELDNAGIDIEHIFSKCIISEAYEKSLVFALTQAALITPIVAMSKQKREEIFDDPELSERINVVSRSKEFIDYAKEDANYQTRVTELLDEIVERYVFPNDTNELI</sequence>
<dbReference type="PANTHER" id="PTHR11012">
    <property type="entry name" value="PROTEIN KINASE-LIKE DOMAIN-CONTAINING"/>
    <property type="match status" value="1"/>
</dbReference>
<dbReference type="SMART" id="SM00587">
    <property type="entry name" value="CHK"/>
    <property type="match status" value="1"/>
</dbReference>
<dbReference type="KEGG" id="tnl:113498562"/>
<organism evidence="2 3">
    <name type="scientific">Trichoplusia ni</name>
    <name type="common">Cabbage looper</name>
    <dbReference type="NCBI Taxonomy" id="7111"/>
    <lineage>
        <taxon>Eukaryota</taxon>
        <taxon>Metazoa</taxon>
        <taxon>Ecdysozoa</taxon>
        <taxon>Arthropoda</taxon>
        <taxon>Hexapoda</taxon>
        <taxon>Insecta</taxon>
        <taxon>Pterygota</taxon>
        <taxon>Neoptera</taxon>
        <taxon>Endopterygota</taxon>
        <taxon>Lepidoptera</taxon>
        <taxon>Glossata</taxon>
        <taxon>Ditrysia</taxon>
        <taxon>Noctuoidea</taxon>
        <taxon>Noctuidae</taxon>
        <taxon>Plusiinae</taxon>
        <taxon>Trichoplusia</taxon>
    </lineage>
</organism>
<evidence type="ECO:0000313" key="3">
    <source>
        <dbReference type="RefSeq" id="XP_026734413.1"/>
    </source>
</evidence>
<dbReference type="Pfam" id="PF02958">
    <property type="entry name" value="EcKL"/>
    <property type="match status" value="1"/>
</dbReference>
<feature type="domain" description="CHK kinase-like" evidence="1">
    <location>
        <begin position="115"/>
        <end position="313"/>
    </location>
</feature>
<dbReference type="PANTHER" id="PTHR11012:SF48">
    <property type="entry name" value="CHK KINASE-LIKE DOMAIN-CONTAINING PROTEIN-RELATED"/>
    <property type="match status" value="1"/>
</dbReference>
<proteinExistence type="predicted"/>
<dbReference type="Gene3D" id="3.90.1200.10">
    <property type="match status" value="1"/>
</dbReference>
<protein>
    <submittedName>
        <fullName evidence="3">Uncharacterized protein LOC113498562</fullName>
    </submittedName>
</protein>
<evidence type="ECO:0000259" key="1">
    <source>
        <dbReference type="SMART" id="SM00587"/>
    </source>
</evidence>
<dbReference type="Proteomes" id="UP000322000">
    <property type="component" value="Chromosome 11"/>
</dbReference>
<dbReference type="InParanoid" id="A0A7E5W1A6"/>
<dbReference type="InterPro" id="IPR015897">
    <property type="entry name" value="CHK_kinase-like"/>
</dbReference>
<gene>
    <name evidence="3" type="primary">LOC113498562</name>
</gene>
<evidence type="ECO:0000313" key="2">
    <source>
        <dbReference type="Proteomes" id="UP000322000"/>
    </source>
</evidence>
<keyword evidence="2" id="KW-1185">Reference proteome</keyword>
<dbReference type="InterPro" id="IPR011009">
    <property type="entry name" value="Kinase-like_dom_sf"/>
</dbReference>